<reference evidence="10" key="2">
    <citation type="submission" date="2022-10" db="EMBL/GenBank/DDBJ databases">
        <authorList>
            <consortium name="ENA_rothamsted_submissions"/>
            <consortium name="culmorum"/>
            <person name="King R."/>
        </authorList>
    </citation>
    <scope>NUCLEOTIDE SEQUENCE</scope>
</reference>
<dbReference type="InterPro" id="IPR002716">
    <property type="entry name" value="PIN_dom"/>
</dbReference>
<dbReference type="SUPFAM" id="SSF48452">
    <property type="entry name" value="TPR-like"/>
    <property type="match status" value="1"/>
</dbReference>
<evidence type="ECO:0000259" key="7">
    <source>
        <dbReference type="Pfam" id="PF10373"/>
    </source>
</evidence>
<keyword evidence="5" id="KW-0539">Nucleus</keyword>
<feature type="compositionally biased region" description="Polar residues" evidence="6">
    <location>
        <begin position="833"/>
        <end position="842"/>
    </location>
</feature>
<dbReference type="InterPro" id="IPR019458">
    <property type="entry name" value="Est1-like_N"/>
</dbReference>
<evidence type="ECO:0000256" key="2">
    <source>
        <dbReference type="ARBA" id="ARBA00004496"/>
    </source>
</evidence>
<comment type="subcellular location">
    <subcellularLocation>
        <location evidence="2">Cytoplasm</location>
    </subcellularLocation>
    <subcellularLocation>
        <location evidence="1">Nucleus</location>
    </subcellularLocation>
</comment>
<dbReference type="Pfam" id="PF13638">
    <property type="entry name" value="PIN_4"/>
    <property type="match status" value="1"/>
</dbReference>
<feature type="compositionally biased region" description="Basic residues" evidence="6">
    <location>
        <begin position="781"/>
        <end position="791"/>
    </location>
</feature>
<dbReference type="PANTHER" id="PTHR15696">
    <property type="entry name" value="SMG-7 SUPPRESSOR WITH MORPHOLOGICAL EFFECT ON GENITALIA PROTEIN 7"/>
    <property type="match status" value="1"/>
</dbReference>
<feature type="compositionally biased region" description="Basic and acidic residues" evidence="6">
    <location>
        <begin position="812"/>
        <end position="831"/>
    </location>
</feature>
<feature type="compositionally biased region" description="Polar residues" evidence="6">
    <location>
        <begin position="421"/>
        <end position="447"/>
    </location>
</feature>
<keyword evidence="3" id="KW-0963">Cytoplasm</keyword>
<evidence type="ECO:0000256" key="1">
    <source>
        <dbReference type="ARBA" id="ARBA00004123"/>
    </source>
</evidence>
<evidence type="ECO:0000313" key="11">
    <source>
        <dbReference type="Proteomes" id="UP001153620"/>
    </source>
</evidence>
<dbReference type="FunFam" id="3.40.50.1010:FF:000033">
    <property type="entry name" value="Blast:Protein SMG5"/>
    <property type="match status" value="1"/>
</dbReference>
<dbReference type="PANTHER" id="PTHR15696:SF7">
    <property type="entry name" value="NONSENSE-MEDIATED MRNA DECAY FACTOR"/>
    <property type="match status" value="1"/>
</dbReference>
<proteinExistence type="predicted"/>
<evidence type="ECO:0008006" key="12">
    <source>
        <dbReference type="Google" id="ProtNLM"/>
    </source>
</evidence>
<dbReference type="GO" id="GO:0005737">
    <property type="term" value="C:cytoplasm"/>
    <property type="evidence" value="ECO:0007669"/>
    <property type="project" value="UniProtKB-SubCell"/>
</dbReference>
<feature type="region of interest" description="Disordered" evidence="6">
    <location>
        <begin position="403"/>
        <end position="516"/>
    </location>
</feature>
<evidence type="ECO:0000256" key="3">
    <source>
        <dbReference type="ARBA" id="ARBA00022490"/>
    </source>
</evidence>
<accession>A0A9N9RI85</accession>
<feature type="compositionally biased region" description="Acidic residues" evidence="6">
    <location>
        <begin position="484"/>
        <end position="502"/>
    </location>
</feature>
<reference evidence="10" key="1">
    <citation type="submission" date="2022-01" db="EMBL/GenBank/DDBJ databases">
        <authorList>
            <person name="King R."/>
        </authorList>
    </citation>
    <scope>NUCLEOTIDE SEQUENCE</scope>
</reference>
<dbReference type="Pfam" id="PF10374">
    <property type="entry name" value="EST1"/>
    <property type="match status" value="1"/>
</dbReference>
<dbReference type="Gene3D" id="3.40.50.1010">
    <property type="entry name" value="5'-nuclease"/>
    <property type="match status" value="1"/>
</dbReference>
<dbReference type="CDD" id="cd09884">
    <property type="entry name" value="PIN_Smg5-like"/>
    <property type="match status" value="1"/>
</dbReference>
<keyword evidence="11" id="KW-1185">Reference proteome</keyword>
<organism evidence="10 11">
    <name type="scientific">Chironomus riparius</name>
    <dbReference type="NCBI Taxonomy" id="315576"/>
    <lineage>
        <taxon>Eukaryota</taxon>
        <taxon>Metazoa</taxon>
        <taxon>Ecdysozoa</taxon>
        <taxon>Arthropoda</taxon>
        <taxon>Hexapoda</taxon>
        <taxon>Insecta</taxon>
        <taxon>Pterygota</taxon>
        <taxon>Neoptera</taxon>
        <taxon>Endopterygota</taxon>
        <taxon>Diptera</taxon>
        <taxon>Nematocera</taxon>
        <taxon>Chironomoidea</taxon>
        <taxon>Chironomidae</taxon>
        <taxon>Chironominae</taxon>
        <taxon>Chironomus</taxon>
    </lineage>
</organism>
<evidence type="ECO:0000256" key="5">
    <source>
        <dbReference type="ARBA" id="ARBA00023242"/>
    </source>
</evidence>
<dbReference type="Pfam" id="PF10373">
    <property type="entry name" value="EST1_DNA_bind"/>
    <property type="match status" value="1"/>
</dbReference>
<evidence type="ECO:0000259" key="8">
    <source>
        <dbReference type="Pfam" id="PF10374"/>
    </source>
</evidence>
<dbReference type="Proteomes" id="UP001153620">
    <property type="component" value="Chromosome 1"/>
</dbReference>
<sequence>MENSDLKIKTKSVSQLVKSLDDHRSKSTSITSLFSENTTVLRKKLVVLIESILLEDFENIGRKTRDILWRKVYYDPISTSKKLWKKREIDLCHSEVLCLSNFIREGINHYKTLILKFEDTFNLDIRYIIDFSIIANGANAFEKKSEKEIYTVNETNHALETIHSFLICLGDLHRYCIEFKFGEKDVFASFDKQQAANYYNEAFKFNPKNGMPHNQLGTLLAGENYELNSIFHYLYSLCSTNPVELSEANVSRVFQQNNEALENAVPSSDGFNMKDFIMQVTLLIDILFYDKDISDFNAICCSVLMSFKDYLLKCRRNSQADATFQLTSIFMLCLFKLKMKNSQKVHSLNAFLVAFCAKIVETVIEGIDEYIADHKAENLVFCEAYNRQFHEFDRRIKRVRDNFRGKLPSKNPKDSGIEKNGSGNSQKDGSGSNHLSQLTSSEASQPGQVKIVKRPSIQDSHNNNNHANIHNRRRRKRRGTSETSTDESETESLISDDEDSNSDLESMNSNFDSYDEYDDIRFSSEQDDYDDLSDKEFNDDMQHESDGEDIIIENEEIVYKNTQDMGQLKFDVIEHHNGASDDIVIEDEKIVFRDEDNQIETEVLKLLKMKYKKKYTKVDPNLILKFNEEHVGWMQSLKILFDWLHLNNDIMLGCYRSNPEFVNQKIMKLINVLNIDIFTRKIFFDRSMLKYKNVRENLRHLFDTRHTIATSEDIIFKKFPLFEDLQQPIDWNLNYKLQLTAEEDIVLRNFKIVDFGFHLCKVKKFNYSFCARSRVFIERKKKSRRKERNRKYKDDRKERRGRKRQDRRNRNRDRGDRKQRNSECDRFERLSIKTHSQNSNSQDVEEYPSLEKSHQINRKGYLRNKVVEPEELKKSEQDKAEMMGKLGKLWLKNEVQTLESRSKPVNTNLTPYLMLDTKSLSEYLYVVKNLVKTKKFVVLIPKAVLQDLDGIKKTKEGARNAIKWLESEFQKGNRFMRTQRESEFLQMPLLKVPSKLERDDAVFMNIVPFVNFIVSNHSADSGSDLPVLTLLTGDNLDSDRKKYNDTPSCINRAGILQSIPVKYDQIVRFYSKYKK</sequence>
<dbReference type="InterPro" id="IPR011990">
    <property type="entry name" value="TPR-like_helical_dom_sf"/>
</dbReference>
<dbReference type="Gene3D" id="1.25.40.10">
    <property type="entry name" value="Tetratricopeptide repeat domain"/>
    <property type="match status" value="1"/>
</dbReference>
<dbReference type="GO" id="GO:0005697">
    <property type="term" value="C:telomerase holoenzyme complex"/>
    <property type="evidence" value="ECO:0007669"/>
    <property type="project" value="TreeGrafter"/>
</dbReference>
<feature type="compositionally biased region" description="Basic residues" evidence="6">
    <location>
        <begin position="799"/>
        <end position="811"/>
    </location>
</feature>
<keyword evidence="4" id="KW-0866">Nonsense-mediated mRNA decay</keyword>
<dbReference type="GO" id="GO:0042162">
    <property type="term" value="F:telomeric DNA binding"/>
    <property type="evidence" value="ECO:0007669"/>
    <property type="project" value="TreeGrafter"/>
</dbReference>
<feature type="domain" description="DNA/RNA-binding" evidence="7">
    <location>
        <begin position="195"/>
        <end position="375"/>
    </location>
</feature>
<evidence type="ECO:0000259" key="9">
    <source>
        <dbReference type="Pfam" id="PF13638"/>
    </source>
</evidence>
<evidence type="ECO:0000313" key="10">
    <source>
        <dbReference type="EMBL" id="CAG9797310.1"/>
    </source>
</evidence>
<feature type="compositionally biased region" description="Basic residues" evidence="6">
    <location>
        <begin position="469"/>
        <end position="478"/>
    </location>
</feature>
<feature type="region of interest" description="Disordered" evidence="6">
    <location>
        <begin position="781"/>
        <end position="852"/>
    </location>
</feature>
<feature type="domain" description="Telomerase activating protein Est1-like N-terminal" evidence="8">
    <location>
        <begin position="64"/>
        <end position="178"/>
    </location>
</feature>
<feature type="domain" description="PIN" evidence="9">
    <location>
        <begin position="914"/>
        <end position="986"/>
    </location>
</feature>
<dbReference type="InterPro" id="IPR018834">
    <property type="entry name" value="DNA/RNA-bd_Est1-type"/>
</dbReference>
<evidence type="ECO:0000256" key="6">
    <source>
        <dbReference type="SAM" id="MobiDB-lite"/>
    </source>
</evidence>
<dbReference type="GO" id="GO:0070034">
    <property type="term" value="F:telomerase RNA binding"/>
    <property type="evidence" value="ECO:0007669"/>
    <property type="project" value="TreeGrafter"/>
</dbReference>
<evidence type="ECO:0000256" key="4">
    <source>
        <dbReference type="ARBA" id="ARBA00023161"/>
    </source>
</evidence>
<dbReference type="InterPro" id="IPR045153">
    <property type="entry name" value="Est1/Ebs1-like"/>
</dbReference>
<name>A0A9N9RI85_9DIPT</name>
<dbReference type="OrthoDB" id="5920073at2759"/>
<dbReference type="GO" id="GO:0000184">
    <property type="term" value="P:nuclear-transcribed mRNA catabolic process, nonsense-mediated decay"/>
    <property type="evidence" value="ECO:0007669"/>
    <property type="project" value="UniProtKB-KW"/>
</dbReference>
<protein>
    <recommendedName>
        <fullName evidence="12">Protein SMG5</fullName>
    </recommendedName>
</protein>
<dbReference type="AlphaFoldDB" id="A0A9N9RI85"/>
<dbReference type="EMBL" id="OU895877">
    <property type="protein sequence ID" value="CAG9797310.1"/>
    <property type="molecule type" value="Genomic_DNA"/>
</dbReference>
<gene>
    <name evidence="10" type="ORF">CHIRRI_LOCUS309</name>
</gene>